<organism evidence="1 2">
    <name type="scientific">Scleroderma citrinum Foug A</name>
    <dbReference type="NCBI Taxonomy" id="1036808"/>
    <lineage>
        <taxon>Eukaryota</taxon>
        <taxon>Fungi</taxon>
        <taxon>Dikarya</taxon>
        <taxon>Basidiomycota</taxon>
        <taxon>Agaricomycotina</taxon>
        <taxon>Agaricomycetes</taxon>
        <taxon>Agaricomycetidae</taxon>
        <taxon>Boletales</taxon>
        <taxon>Sclerodermatineae</taxon>
        <taxon>Sclerodermataceae</taxon>
        <taxon>Scleroderma</taxon>
    </lineage>
</organism>
<feature type="non-terminal residue" evidence="1">
    <location>
        <position position="1"/>
    </location>
</feature>
<name>A0A0C3D2E8_9AGAM</name>
<reference evidence="1 2" key="1">
    <citation type="submission" date="2014-04" db="EMBL/GenBank/DDBJ databases">
        <authorList>
            <consortium name="DOE Joint Genome Institute"/>
            <person name="Kuo A."/>
            <person name="Kohler A."/>
            <person name="Nagy L.G."/>
            <person name="Floudas D."/>
            <person name="Copeland A."/>
            <person name="Barry K.W."/>
            <person name="Cichocki N."/>
            <person name="Veneault-Fourrey C."/>
            <person name="LaButti K."/>
            <person name="Lindquist E.A."/>
            <person name="Lipzen A."/>
            <person name="Lundell T."/>
            <person name="Morin E."/>
            <person name="Murat C."/>
            <person name="Sun H."/>
            <person name="Tunlid A."/>
            <person name="Henrissat B."/>
            <person name="Grigoriev I.V."/>
            <person name="Hibbett D.S."/>
            <person name="Martin F."/>
            <person name="Nordberg H.P."/>
            <person name="Cantor M.N."/>
            <person name="Hua S.X."/>
        </authorList>
    </citation>
    <scope>NUCLEOTIDE SEQUENCE [LARGE SCALE GENOMIC DNA]</scope>
    <source>
        <strain evidence="1 2">Foug A</strain>
    </source>
</reference>
<evidence type="ECO:0000313" key="2">
    <source>
        <dbReference type="Proteomes" id="UP000053989"/>
    </source>
</evidence>
<accession>A0A0C3D2E8</accession>
<dbReference type="InParanoid" id="A0A0C3D2E8"/>
<dbReference type="OrthoDB" id="20872at2759"/>
<dbReference type="Proteomes" id="UP000053989">
    <property type="component" value="Unassembled WGS sequence"/>
</dbReference>
<keyword evidence="2" id="KW-1185">Reference proteome</keyword>
<proteinExistence type="predicted"/>
<dbReference type="STRING" id="1036808.A0A0C3D2E8"/>
<reference evidence="2" key="2">
    <citation type="submission" date="2015-01" db="EMBL/GenBank/DDBJ databases">
        <title>Evolutionary Origins and Diversification of the Mycorrhizal Mutualists.</title>
        <authorList>
            <consortium name="DOE Joint Genome Institute"/>
            <consortium name="Mycorrhizal Genomics Consortium"/>
            <person name="Kohler A."/>
            <person name="Kuo A."/>
            <person name="Nagy L.G."/>
            <person name="Floudas D."/>
            <person name="Copeland A."/>
            <person name="Barry K.W."/>
            <person name="Cichocki N."/>
            <person name="Veneault-Fourrey C."/>
            <person name="LaButti K."/>
            <person name="Lindquist E.A."/>
            <person name="Lipzen A."/>
            <person name="Lundell T."/>
            <person name="Morin E."/>
            <person name="Murat C."/>
            <person name="Riley R."/>
            <person name="Ohm R."/>
            <person name="Sun H."/>
            <person name="Tunlid A."/>
            <person name="Henrissat B."/>
            <person name="Grigoriev I.V."/>
            <person name="Hibbett D.S."/>
            <person name="Martin F."/>
        </authorList>
    </citation>
    <scope>NUCLEOTIDE SEQUENCE [LARGE SCALE GENOMIC DNA]</scope>
    <source>
        <strain evidence="2">Foug A</strain>
    </source>
</reference>
<dbReference type="AlphaFoldDB" id="A0A0C3D2E8"/>
<protein>
    <submittedName>
        <fullName evidence="1">Uncharacterized protein</fullName>
    </submittedName>
</protein>
<gene>
    <name evidence="1" type="ORF">SCLCIDRAFT_1225432</name>
</gene>
<evidence type="ECO:0000313" key="1">
    <source>
        <dbReference type="EMBL" id="KIM50286.1"/>
    </source>
</evidence>
<dbReference type="HOGENOM" id="CLU_000288_138_6_1"/>
<sequence length="285" mass="31942">DNPLNHKEDSAILGELKQATGITSRHLTGFNPGVDDAQSRLQWASTHSYSLLGVFGLHIPVLYGESVENAIRRLLGEVISKSGDTSILDWVGQSSAFHSCFPATITPYQTLPLPLPDITTPPSTLRIHKLFFLRSARKMHQALSNLPLAKFINFRLILPCIVHCIKAMTLTQVDTSLATHVHRIHMVGLAPIDIVLSKRLKNMAKRVAYVLICPWHPNLLHPVIDTDDVWTHQWLTRLERPFSALLLMELPHNKYWRVALFCPITTHPTDSTGVLKGEVNTLTIV</sequence>
<dbReference type="EMBL" id="KN822532">
    <property type="protein sequence ID" value="KIM50286.1"/>
    <property type="molecule type" value="Genomic_DNA"/>
</dbReference>